<proteinExistence type="predicted"/>
<sequence length="199" mass="22664">MKKILLLSLISFYCTQSFAKLPIINNSLPLNTLPIEVLTVVQEEIINACHEKASKADRSSPRLTFDSGFIGTGDINGDGLVDYAIKSYDVTCEIIKGVYPTDESGKNDYGTLNILFQNRMGGFDHVVKNYQLNEELWMSRVDDTYAFGNYNDVNYIKWDKAKQELIYTNNMADYKKIIPLSTSKSLTRTVSNYILWKEI</sequence>
<protein>
    <submittedName>
        <fullName evidence="2">Uncharacterized protein</fullName>
    </submittedName>
</protein>
<evidence type="ECO:0000313" key="3">
    <source>
        <dbReference type="Proteomes" id="UP000569202"/>
    </source>
</evidence>
<evidence type="ECO:0000256" key="1">
    <source>
        <dbReference type="SAM" id="SignalP"/>
    </source>
</evidence>
<gene>
    <name evidence="2" type="ORF">HLH17_02165</name>
</gene>
<reference evidence="2 3" key="1">
    <citation type="submission" date="2020-04" db="EMBL/GenBank/DDBJ databases">
        <title>Acinetobacter Taxon 24.</title>
        <authorList>
            <person name="Nemec A."/>
            <person name="Radolfova-Krizova L."/>
            <person name="Higgins P.G."/>
            <person name="Spanelova P."/>
        </authorList>
    </citation>
    <scope>NUCLEOTIDE SEQUENCE [LARGE SCALE GENOMIC DNA]</scope>
    <source>
        <strain evidence="2 3">ANC 5380</strain>
    </source>
</reference>
<comment type="caution">
    <text evidence="2">The sequence shown here is derived from an EMBL/GenBank/DDBJ whole genome shotgun (WGS) entry which is preliminary data.</text>
</comment>
<dbReference type="EMBL" id="JABERL010000005">
    <property type="protein sequence ID" value="NNH76506.1"/>
    <property type="molecule type" value="Genomic_DNA"/>
</dbReference>
<dbReference type="Proteomes" id="UP000569202">
    <property type="component" value="Unassembled WGS sequence"/>
</dbReference>
<feature type="signal peptide" evidence="1">
    <location>
        <begin position="1"/>
        <end position="19"/>
    </location>
</feature>
<dbReference type="AlphaFoldDB" id="A0A7Y2W9L3"/>
<evidence type="ECO:0000313" key="2">
    <source>
        <dbReference type="EMBL" id="NNH76506.1"/>
    </source>
</evidence>
<dbReference type="RefSeq" id="WP_171539708.1">
    <property type="nucleotide sequence ID" value="NZ_JABERL010000005.1"/>
</dbReference>
<feature type="chain" id="PRO_5030765092" evidence="1">
    <location>
        <begin position="20"/>
        <end position="199"/>
    </location>
</feature>
<keyword evidence="1" id="KW-0732">Signal</keyword>
<accession>A0A7Y2W9L3</accession>
<name>A0A7Y2W9L3_9GAMM</name>
<organism evidence="2 3">
    <name type="scientific">Acinetobacter terrae</name>
    <dbReference type="NCBI Taxonomy" id="2731247"/>
    <lineage>
        <taxon>Bacteria</taxon>
        <taxon>Pseudomonadati</taxon>
        <taxon>Pseudomonadota</taxon>
        <taxon>Gammaproteobacteria</taxon>
        <taxon>Moraxellales</taxon>
        <taxon>Moraxellaceae</taxon>
        <taxon>Acinetobacter</taxon>
        <taxon>Acinetobacter Taxon 24</taxon>
    </lineage>
</organism>